<evidence type="ECO:0000256" key="1">
    <source>
        <dbReference type="SAM" id="MobiDB-lite"/>
    </source>
</evidence>
<dbReference type="RefSeq" id="WP_201943657.1">
    <property type="nucleotide sequence ID" value="NZ_JAERRJ010000001.1"/>
</dbReference>
<evidence type="ECO:0000313" key="3">
    <source>
        <dbReference type="Proteomes" id="UP000602198"/>
    </source>
</evidence>
<organism evidence="2 3">
    <name type="scientific">Nocardia acididurans</name>
    <dbReference type="NCBI Taxonomy" id="2802282"/>
    <lineage>
        <taxon>Bacteria</taxon>
        <taxon>Bacillati</taxon>
        <taxon>Actinomycetota</taxon>
        <taxon>Actinomycetes</taxon>
        <taxon>Mycobacteriales</taxon>
        <taxon>Nocardiaceae</taxon>
        <taxon>Nocardia</taxon>
    </lineage>
</organism>
<feature type="region of interest" description="Disordered" evidence="1">
    <location>
        <begin position="53"/>
        <end position="85"/>
    </location>
</feature>
<reference evidence="2 3" key="1">
    <citation type="submission" date="2021-01" db="EMBL/GenBank/DDBJ databases">
        <title>WGS of actinomycetes isolated from Thailand.</title>
        <authorList>
            <person name="Thawai C."/>
        </authorList>
    </citation>
    <scope>NUCLEOTIDE SEQUENCE [LARGE SCALE GENOMIC DNA]</scope>
    <source>
        <strain evidence="2 3">LPG 2</strain>
    </source>
</reference>
<dbReference type="Proteomes" id="UP000602198">
    <property type="component" value="Unassembled WGS sequence"/>
</dbReference>
<dbReference type="EMBL" id="JAERRJ010000001">
    <property type="protein sequence ID" value="MBL1073601.1"/>
    <property type="molecule type" value="Genomic_DNA"/>
</dbReference>
<name>A0ABS1LZB7_9NOCA</name>
<comment type="caution">
    <text evidence="2">The sequence shown here is derived from an EMBL/GenBank/DDBJ whole genome shotgun (WGS) entry which is preliminary data.</text>
</comment>
<evidence type="ECO:0000313" key="2">
    <source>
        <dbReference type="EMBL" id="MBL1073601.1"/>
    </source>
</evidence>
<accession>A0ABS1LZB7</accession>
<keyword evidence="3" id="KW-1185">Reference proteome</keyword>
<sequence>MATKKVTISIDEDTDRLLRAAAALAGMDYSPYVVRCARNWALHEDALRAAVRDSARDDETAAREQLADQQAAEAAAARDHRGHAA</sequence>
<proteinExistence type="predicted"/>
<feature type="compositionally biased region" description="Basic and acidic residues" evidence="1">
    <location>
        <begin position="53"/>
        <end position="66"/>
    </location>
</feature>
<gene>
    <name evidence="2" type="ORF">JK358_04275</name>
</gene>
<protein>
    <submittedName>
        <fullName evidence="2">Uncharacterized protein</fullName>
    </submittedName>
</protein>